<evidence type="ECO:0000313" key="4">
    <source>
        <dbReference type="Proteomes" id="UP001597460"/>
    </source>
</evidence>
<dbReference type="Gene3D" id="2.30.40.10">
    <property type="entry name" value="Urease, subunit C, domain 1"/>
    <property type="match status" value="1"/>
</dbReference>
<feature type="domain" description="Amidohydrolase-related" evidence="2">
    <location>
        <begin position="392"/>
        <end position="504"/>
    </location>
</feature>
<dbReference type="Proteomes" id="UP001597460">
    <property type="component" value="Unassembled WGS sequence"/>
</dbReference>
<organism evidence="3 4">
    <name type="scientific">Gracilimonas halophila</name>
    <dbReference type="NCBI Taxonomy" id="1834464"/>
    <lineage>
        <taxon>Bacteria</taxon>
        <taxon>Pseudomonadati</taxon>
        <taxon>Balneolota</taxon>
        <taxon>Balneolia</taxon>
        <taxon>Balneolales</taxon>
        <taxon>Balneolaceae</taxon>
        <taxon>Gracilimonas</taxon>
    </lineage>
</organism>
<dbReference type="InterPro" id="IPR051781">
    <property type="entry name" value="Metallo-dep_Hydrolase"/>
</dbReference>
<dbReference type="EMBL" id="JBHULI010000024">
    <property type="protein sequence ID" value="MFD2532679.1"/>
    <property type="molecule type" value="Genomic_DNA"/>
</dbReference>
<evidence type="ECO:0000313" key="3">
    <source>
        <dbReference type="EMBL" id="MFD2532679.1"/>
    </source>
</evidence>
<evidence type="ECO:0000256" key="1">
    <source>
        <dbReference type="SAM" id="SignalP"/>
    </source>
</evidence>
<dbReference type="Gene3D" id="3.20.20.140">
    <property type="entry name" value="Metal-dependent hydrolases"/>
    <property type="match status" value="2"/>
</dbReference>
<dbReference type="SUPFAM" id="SSF51556">
    <property type="entry name" value="Metallo-dependent hydrolases"/>
    <property type="match status" value="1"/>
</dbReference>
<dbReference type="InterPro" id="IPR011059">
    <property type="entry name" value="Metal-dep_hydrolase_composite"/>
</dbReference>
<dbReference type="PANTHER" id="PTHR43135">
    <property type="entry name" value="ALPHA-D-RIBOSE 1-METHYLPHOSPHONATE 5-TRIPHOSPHATE DIPHOSPHATASE"/>
    <property type="match status" value="1"/>
</dbReference>
<accession>A0ABW5JJE8</accession>
<proteinExistence type="predicted"/>
<dbReference type="InterPro" id="IPR032466">
    <property type="entry name" value="Metal_Hydrolase"/>
</dbReference>
<gene>
    <name evidence="3" type="ORF">ACFSVN_09505</name>
</gene>
<feature type="chain" id="PRO_5047541900" evidence="1">
    <location>
        <begin position="31"/>
        <end position="538"/>
    </location>
</feature>
<reference evidence="4" key="1">
    <citation type="journal article" date="2019" name="Int. J. Syst. Evol. Microbiol.">
        <title>The Global Catalogue of Microorganisms (GCM) 10K type strain sequencing project: providing services to taxonomists for standard genome sequencing and annotation.</title>
        <authorList>
            <consortium name="The Broad Institute Genomics Platform"/>
            <consortium name="The Broad Institute Genome Sequencing Center for Infectious Disease"/>
            <person name="Wu L."/>
            <person name="Ma J."/>
        </authorList>
    </citation>
    <scope>NUCLEOTIDE SEQUENCE [LARGE SCALE GENOMIC DNA]</scope>
    <source>
        <strain evidence="4">KCTC 52042</strain>
    </source>
</reference>
<dbReference type="Pfam" id="PF01979">
    <property type="entry name" value="Amidohydro_1"/>
    <property type="match status" value="1"/>
</dbReference>
<protein>
    <submittedName>
        <fullName evidence="3">Amidohydrolase family protein</fullName>
    </submittedName>
</protein>
<name>A0ABW5JJE8_9BACT</name>
<evidence type="ECO:0000259" key="2">
    <source>
        <dbReference type="Pfam" id="PF01979"/>
    </source>
</evidence>
<sequence>MIIQKLNNPSMKFIKLLLIFLLSGSFSLQAQMPDAPQRTDGDGPHERLIIRGVHLIDGTGSPATGPADIVVEGNRIASIRTVGYPGLPINENRRPQADENTKVLDAEGMYLLPGFFDMHAHTGGGAQGTTPEYVYKLWLAHGITSIREPGSFNGMDWTLRHKELSANNEITAPRISAWIGFGMGADEEITTPEQAREWVQMIHEEGADGIKFFGAPPEIYKAAIEEANKLGLGTMTHHAQTRVVYNNALKSARLGATALTHWYGLPESLFEDRIIQDYPLDYNYNNEQHRFEEAGKLWKQAAAPGSEKWNAVMDEMIELDYTMNPTFTIYEANRNLSAQRRAEWHEKYTLPSLWEFYQPSKVSHGSYWLEWGTEQEIEWKENYRIWMQFINEYKNKGGRVTLGSDAGYIYKLYGFGYIQEMEMMREAGFHPLEIFQSASLKGAEVLGVDDQLGTIEVGKLADMVIVDANPMENLKVLYGTGAIYVNDENVPVRKGGVRYTIKDGIVFDAKQLLEDVAEMVEAAKAEENYKITQPGLDY</sequence>
<dbReference type="InterPro" id="IPR006680">
    <property type="entry name" value="Amidohydro-rel"/>
</dbReference>
<feature type="signal peptide" evidence="1">
    <location>
        <begin position="1"/>
        <end position="30"/>
    </location>
</feature>
<keyword evidence="1" id="KW-0732">Signal</keyword>
<dbReference type="PANTHER" id="PTHR43135:SF3">
    <property type="entry name" value="ALPHA-D-RIBOSE 1-METHYLPHOSPHONATE 5-TRIPHOSPHATE DIPHOSPHATASE"/>
    <property type="match status" value="1"/>
</dbReference>
<comment type="caution">
    <text evidence="3">The sequence shown here is derived from an EMBL/GenBank/DDBJ whole genome shotgun (WGS) entry which is preliminary data.</text>
</comment>
<keyword evidence="4" id="KW-1185">Reference proteome</keyword>
<dbReference type="SUPFAM" id="SSF51338">
    <property type="entry name" value="Composite domain of metallo-dependent hydrolases"/>
    <property type="match status" value="1"/>
</dbReference>